<evidence type="ECO:0000313" key="2">
    <source>
        <dbReference type="EMBL" id="KXG52115.1"/>
    </source>
</evidence>
<organism evidence="2 3">
    <name type="scientific">Penicillium patulum</name>
    <name type="common">Penicillium griseofulvum</name>
    <dbReference type="NCBI Taxonomy" id="5078"/>
    <lineage>
        <taxon>Eukaryota</taxon>
        <taxon>Fungi</taxon>
        <taxon>Dikarya</taxon>
        <taxon>Ascomycota</taxon>
        <taxon>Pezizomycotina</taxon>
        <taxon>Eurotiomycetes</taxon>
        <taxon>Eurotiomycetidae</taxon>
        <taxon>Eurotiales</taxon>
        <taxon>Aspergillaceae</taxon>
        <taxon>Penicillium</taxon>
    </lineage>
</organism>
<comment type="caution">
    <text evidence="2">The sequence shown here is derived from an EMBL/GenBank/DDBJ whole genome shotgun (WGS) entry which is preliminary data.</text>
</comment>
<dbReference type="AlphaFoldDB" id="A0A135LT29"/>
<accession>A0A135LT29</accession>
<feature type="region of interest" description="Disordered" evidence="1">
    <location>
        <begin position="217"/>
        <end position="245"/>
    </location>
</feature>
<proteinExistence type="predicted"/>
<evidence type="ECO:0000256" key="1">
    <source>
        <dbReference type="SAM" id="MobiDB-lite"/>
    </source>
</evidence>
<feature type="compositionally biased region" description="Basic and acidic residues" evidence="1">
    <location>
        <begin position="231"/>
        <end position="245"/>
    </location>
</feature>
<protein>
    <submittedName>
        <fullName evidence="2">Uncharacterized protein</fullName>
    </submittedName>
</protein>
<dbReference type="RefSeq" id="XP_040650651.1">
    <property type="nucleotide sequence ID" value="XM_040796113.1"/>
</dbReference>
<reference evidence="2 3" key="1">
    <citation type="journal article" date="2016" name="BMC Genomics">
        <title>Genome sequencing and secondary metabolism of the postharvest pathogen Penicillium griseofulvum.</title>
        <authorList>
            <person name="Banani H."/>
            <person name="Marcet-Houben M."/>
            <person name="Ballester A.R."/>
            <person name="Abbruscato P."/>
            <person name="Gonzalez-Candelas L."/>
            <person name="Gabaldon T."/>
            <person name="Spadaro D."/>
        </authorList>
    </citation>
    <scope>NUCLEOTIDE SEQUENCE [LARGE SCALE GENOMIC DNA]</scope>
    <source>
        <strain evidence="2 3">PG3</strain>
    </source>
</reference>
<gene>
    <name evidence="2" type="ORF">PGRI_083990</name>
</gene>
<dbReference type="EMBL" id="LHQR01000027">
    <property type="protein sequence ID" value="KXG52115.1"/>
    <property type="molecule type" value="Genomic_DNA"/>
</dbReference>
<name>A0A135LT29_PENPA</name>
<evidence type="ECO:0000313" key="3">
    <source>
        <dbReference type="Proteomes" id="UP000070168"/>
    </source>
</evidence>
<dbReference type="GeneID" id="63711413"/>
<sequence length="245" mass="27827">MRKWLTKITEPYADQLFSGCDQMPFREALGLTGWYTVCCTHPLAQGAEETLREIIRYTMDAEMFSQYDFKSHRHLHSNSTGQPDVAAAFTDRANSARPTMREKSEGYDAYVAKRLVDGIWTAFFYQRMSTPMISYHRSHIQRPRPIECLSVLTFDTFSHRRRLKEDGNVDATSYVNFVDGQSASGAYSKWHALMCAIAHQAVISFLWDLTHHLPPPDVGGDIPSSGSGRELPGKQEQELALKETN</sequence>
<dbReference type="OrthoDB" id="10382106at2759"/>
<keyword evidence="3" id="KW-1185">Reference proteome</keyword>
<dbReference type="Proteomes" id="UP000070168">
    <property type="component" value="Unassembled WGS sequence"/>
</dbReference>